<dbReference type="Proteomes" id="UP000053144">
    <property type="component" value="Chromosome 9"/>
</dbReference>
<name>A0A0L9V993_PHAAN</name>
<dbReference type="Gramene" id="KOM51563">
    <property type="protein sequence ID" value="KOM51563"/>
    <property type="gene ID" value="LR48_Vigan09g022200"/>
</dbReference>
<sequence length="92" mass="10481">MGDRLKDIRTVDLDVNPPTARDVSGIFIHDARKILKRVADAEGESEADRHSSHFNLLLSLFSNLSSVLRSQSTSSHRVCRDTESLWRCHCFR</sequence>
<protein>
    <submittedName>
        <fullName evidence="1">Uncharacterized protein</fullName>
    </submittedName>
</protein>
<dbReference type="EMBL" id="CM003379">
    <property type="protein sequence ID" value="KOM51563.1"/>
    <property type="molecule type" value="Genomic_DNA"/>
</dbReference>
<evidence type="ECO:0000313" key="1">
    <source>
        <dbReference type="EMBL" id="KOM51563.1"/>
    </source>
</evidence>
<dbReference type="AlphaFoldDB" id="A0A0L9V993"/>
<reference evidence="2" key="1">
    <citation type="journal article" date="2015" name="Proc. Natl. Acad. Sci. U.S.A.">
        <title>Genome sequencing of adzuki bean (Vigna angularis) provides insight into high starch and low fat accumulation and domestication.</title>
        <authorList>
            <person name="Yang K."/>
            <person name="Tian Z."/>
            <person name="Chen C."/>
            <person name="Luo L."/>
            <person name="Zhao B."/>
            <person name="Wang Z."/>
            <person name="Yu L."/>
            <person name="Li Y."/>
            <person name="Sun Y."/>
            <person name="Li W."/>
            <person name="Chen Y."/>
            <person name="Li Y."/>
            <person name="Zhang Y."/>
            <person name="Ai D."/>
            <person name="Zhao J."/>
            <person name="Shang C."/>
            <person name="Ma Y."/>
            <person name="Wu B."/>
            <person name="Wang M."/>
            <person name="Gao L."/>
            <person name="Sun D."/>
            <person name="Zhang P."/>
            <person name="Guo F."/>
            <person name="Wang W."/>
            <person name="Li Y."/>
            <person name="Wang J."/>
            <person name="Varshney R.K."/>
            <person name="Wang J."/>
            <person name="Ling H.Q."/>
            <person name="Wan P."/>
        </authorList>
    </citation>
    <scope>NUCLEOTIDE SEQUENCE</scope>
    <source>
        <strain evidence="2">cv. Jingnong 6</strain>
    </source>
</reference>
<organism evidence="1 2">
    <name type="scientific">Phaseolus angularis</name>
    <name type="common">Azuki bean</name>
    <name type="synonym">Vigna angularis</name>
    <dbReference type="NCBI Taxonomy" id="3914"/>
    <lineage>
        <taxon>Eukaryota</taxon>
        <taxon>Viridiplantae</taxon>
        <taxon>Streptophyta</taxon>
        <taxon>Embryophyta</taxon>
        <taxon>Tracheophyta</taxon>
        <taxon>Spermatophyta</taxon>
        <taxon>Magnoliopsida</taxon>
        <taxon>eudicotyledons</taxon>
        <taxon>Gunneridae</taxon>
        <taxon>Pentapetalae</taxon>
        <taxon>rosids</taxon>
        <taxon>fabids</taxon>
        <taxon>Fabales</taxon>
        <taxon>Fabaceae</taxon>
        <taxon>Papilionoideae</taxon>
        <taxon>50 kb inversion clade</taxon>
        <taxon>NPAAA clade</taxon>
        <taxon>indigoferoid/millettioid clade</taxon>
        <taxon>Phaseoleae</taxon>
        <taxon>Vigna</taxon>
    </lineage>
</organism>
<proteinExistence type="predicted"/>
<gene>
    <name evidence="1" type="ORF">LR48_Vigan09g022200</name>
</gene>
<evidence type="ECO:0000313" key="2">
    <source>
        <dbReference type="Proteomes" id="UP000053144"/>
    </source>
</evidence>
<accession>A0A0L9V993</accession>